<name>A0A4C1YM21_EUMVA</name>
<feature type="region of interest" description="Disordered" evidence="1">
    <location>
        <begin position="70"/>
        <end position="90"/>
    </location>
</feature>
<comment type="caution">
    <text evidence="2">The sequence shown here is derived from an EMBL/GenBank/DDBJ whole genome shotgun (WGS) entry which is preliminary data.</text>
</comment>
<dbReference type="AlphaFoldDB" id="A0A4C1YM21"/>
<gene>
    <name evidence="2" type="ORF">EVAR_98834_1</name>
</gene>
<reference evidence="2 3" key="1">
    <citation type="journal article" date="2019" name="Commun. Biol.">
        <title>The bagworm genome reveals a unique fibroin gene that provides high tensile strength.</title>
        <authorList>
            <person name="Kono N."/>
            <person name="Nakamura H."/>
            <person name="Ohtoshi R."/>
            <person name="Tomita M."/>
            <person name="Numata K."/>
            <person name="Arakawa K."/>
        </authorList>
    </citation>
    <scope>NUCLEOTIDE SEQUENCE [LARGE SCALE GENOMIC DNA]</scope>
</reference>
<organism evidence="2 3">
    <name type="scientific">Eumeta variegata</name>
    <name type="common">Bagworm moth</name>
    <name type="synonym">Eumeta japonica</name>
    <dbReference type="NCBI Taxonomy" id="151549"/>
    <lineage>
        <taxon>Eukaryota</taxon>
        <taxon>Metazoa</taxon>
        <taxon>Ecdysozoa</taxon>
        <taxon>Arthropoda</taxon>
        <taxon>Hexapoda</taxon>
        <taxon>Insecta</taxon>
        <taxon>Pterygota</taxon>
        <taxon>Neoptera</taxon>
        <taxon>Endopterygota</taxon>
        <taxon>Lepidoptera</taxon>
        <taxon>Glossata</taxon>
        <taxon>Ditrysia</taxon>
        <taxon>Tineoidea</taxon>
        <taxon>Psychidae</taxon>
        <taxon>Oiketicinae</taxon>
        <taxon>Eumeta</taxon>
    </lineage>
</organism>
<accession>A0A4C1YM21</accession>
<protein>
    <submittedName>
        <fullName evidence="2">Uncharacterized protein</fullName>
    </submittedName>
</protein>
<proteinExistence type="predicted"/>
<sequence length="90" mass="9669">MKEKDRNCDVFKDIADQHSPRAGLLNSGIGKALLSSFLVPLANLLKDGSCPELSIVWVIIQPVGSEPRLSERLGESDGAGTGYTPLGFRD</sequence>
<dbReference type="Proteomes" id="UP000299102">
    <property type="component" value="Unassembled WGS sequence"/>
</dbReference>
<dbReference type="EMBL" id="BGZK01001268">
    <property type="protein sequence ID" value="GBP75942.1"/>
    <property type="molecule type" value="Genomic_DNA"/>
</dbReference>
<evidence type="ECO:0000313" key="3">
    <source>
        <dbReference type="Proteomes" id="UP000299102"/>
    </source>
</evidence>
<evidence type="ECO:0000256" key="1">
    <source>
        <dbReference type="SAM" id="MobiDB-lite"/>
    </source>
</evidence>
<keyword evidence="3" id="KW-1185">Reference proteome</keyword>
<evidence type="ECO:0000313" key="2">
    <source>
        <dbReference type="EMBL" id="GBP75942.1"/>
    </source>
</evidence>